<dbReference type="InterPro" id="IPR009003">
    <property type="entry name" value="Peptidase_S1_PA"/>
</dbReference>
<dbReference type="OrthoDB" id="5367135at2759"/>
<evidence type="ECO:0000256" key="6">
    <source>
        <dbReference type="RuleBase" id="RU004296"/>
    </source>
</evidence>
<keyword evidence="2 6" id="KW-0645">Protease</keyword>
<evidence type="ECO:0000256" key="4">
    <source>
        <dbReference type="ARBA" id="ARBA00022801"/>
    </source>
</evidence>
<dbReference type="Proteomes" id="UP000002669">
    <property type="component" value="Unassembled WGS sequence"/>
</dbReference>
<dbReference type="EMBL" id="DS989829">
    <property type="protein sequence ID" value="EFR05213.1"/>
    <property type="molecule type" value="Genomic_DNA"/>
</dbReference>
<name>E4V5D9_ARTGP</name>
<reference evidence="9" key="1">
    <citation type="journal article" date="2012" name="MBio">
        <title>Comparative genome analysis of Trichophyton rubrum and related dermatophytes reveals candidate genes involved in infection.</title>
        <authorList>
            <person name="Martinez D.A."/>
            <person name="Oliver B.G."/>
            <person name="Graeser Y."/>
            <person name="Goldberg J.M."/>
            <person name="Li W."/>
            <person name="Martinez-Rossi N.M."/>
            <person name="Monod M."/>
            <person name="Shelest E."/>
            <person name="Barton R.C."/>
            <person name="Birch E."/>
            <person name="Brakhage A.A."/>
            <person name="Chen Z."/>
            <person name="Gurr S.J."/>
            <person name="Heiman D."/>
            <person name="Heitman J."/>
            <person name="Kosti I."/>
            <person name="Rossi A."/>
            <person name="Saif S."/>
            <person name="Samalova M."/>
            <person name="Saunders C.W."/>
            <person name="Shea T."/>
            <person name="Summerbell R.C."/>
            <person name="Xu J."/>
            <person name="Young S."/>
            <person name="Zeng Q."/>
            <person name="Birren B.W."/>
            <person name="Cuomo C.A."/>
            <person name="White T.C."/>
        </authorList>
    </citation>
    <scope>NUCLEOTIDE SEQUENCE [LARGE SCALE GENOMIC DNA]</scope>
    <source>
        <strain evidence="9">ATCC MYA-4604 / CBS 118893</strain>
    </source>
</reference>
<keyword evidence="3" id="KW-0732">Signal</keyword>
<accession>E4V5D9</accession>
<dbReference type="eggNOG" id="ENOG502SGEJ">
    <property type="taxonomic scope" value="Eukaryota"/>
</dbReference>
<evidence type="ECO:0000256" key="1">
    <source>
        <dbReference type="ARBA" id="ARBA00008764"/>
    </source>
</evidence>
<sequence>MSPPVSLRLDPDLIDPGWDALPNDGGVTGGLSFASTQIRNSWIVRLDFRQNSTPKGEQSHGTGFYINIPDTRAHVILTAAHNLVDKGGKRSQDLQFYDPFQAAIIKPGDLDIFISPSYMSSMPRPQTGADFGAIRVPSSTSNPRGFGFSLKLAEERLRDKSLQVCGFPSDSTRPEPDTSSGECKRSDPTILEYKINTAKGFSGAPVFMPFKDHDTVVGIHTNGSDPRYGNSKACRVNERALEQIFRWLGVGYEKKALRVFPSKDAPPEGLYLRFPPYERYGWVRLGEKGLETTFDIFPAYAPTSNLPQKPTYVFRFRQPRGWPQARKDERWVLWDFVRDVVTLTDKLQDCCFPRIEPKKKSKKNPTNNSEVFRIVLPSKDPDNPAGIGYLVEFCMRNNMLIPEDIAMGEMDTPEVGFVRRNKPVKFTDMCFE</sequence>
<dbReference type="EC" id="3.4.21.-" evidence="6"/>
<dbReference type="HOGENOM" id="CLU_047431_0_0_1"/>
<evidence type="ECO:0000313" key="9">
    <source>
        <dbReference type="Proteomes" id="UP000002669"/>
    </source>
</evidence>
<dbReference type="InterPro" id="IPR043504">
    <property type="entry name" value="Peptidase_S1_PA_chymotrypsin"/>
</dbReference>
<dbReference type="InterPro" id="IPR008256">
    <property type="entry name" value="Peptidase_S1B"/>
</dbReference>
<dbReference type="InParanoid" id="E4V5D9"/>
<evidence type="ECO:0000256" key="2">
    <source>
        <dbReference type="ARBA" id="ARBA00022670"/>
    </source>
</evidence>
<dbReference type="OMA" id="WIVRLDF"/>
<comment type="similarity">
    <text evidence="1 6">Belongs to the peptidase S1B family.</text>
</comment>
<dbReference type="GO" id="GO:0008236">
    <property type="term" value="F:serine-type peptidase activity"/>
    <property type="evidence" value="ECO:0007669"/>
    <property type="project" value="UniProtKB-KW"/>
</dbReference>
<keyword evidence="4 6" id="KW-0378">Hydrolase</keyword>
<evidence type="ECO:0000256" key="7">
    <source>
        <dbReference type="SAM" id="MobiDB-lite"/>
    </source>
</evidence>
<keyword evidence="9" id="KW-1185">Reference proteome</keyword>
<organism evidence="9">
    <name type="scientific">Arthroderma gypseum (strain ATCC MYA-4604 / CBS 118893)</name>
    <name type="common">Microsporum gypseum</name>
    <dbReference type="NCBI Taxonomy" id="535722"/>
    <lineage>
        <taxon>Eukaryota</taxon>
        <taxon>Fungi</taxon>
        <taxon>Dikarya</taxon>
        <taxon>Ascomycota</taxon>
        <taxon>Pezizomycotina</taxon>
        <taxon>Eurotiomycetes</taxon>
        <taxon>Eurotiomycetidae</taxon>
        <taxon>Onygenales</taxon>
        <taxon>Arthrodermataceae</taxon>
        <taxon>Nannizzia</taxon>
    </lineage>
</organism>
<dbReference type="VEuPathDB" id="FungiDB:MGYG_08227"/>
<feature type="compositionally biased region" description="Basic and acidic residues" evidence="7">
    <location>
        <begin position="172"/>
        <end position="186"/>
    </location>
</feature>
<dbReference type="AlphaFoldDB" id="E4V5D9"/>
<dbReference type="Gene3D" id="2.40.10.10">
    <property type="entry name" value="Trypsin-like serine proteases"/>
    <property type="match status" value="2"/>
</dbReference>
<protein>
    <recommendedName>
        <fullName evidence="6">Serine protease</fullName>
        <ecNumber evidence="6">3.4.21.-</ecNumber>
    </recommendedName>
</protein>
<dbReference type="GeneID" id="10025283"/>
<feature type="region of interest" description="Disordered" evidence="7">
    <location>
        <begin position="164"/>
        <end position="186"/>
    </location>
</feature>
<dbReference type="PRINTS" id="PR00839">
    <property type="entry name" value="V8PROTEASE"/>
</dbReference>
<dbReference type="GO" id="GO:0006508">
    <property type="term" value="P:proteolysis"/>
    <property type="evidence" value="ECO:0007669"/>
    <property type="project" value="UniProtKB-KW"/>
</dbReference>
<keyword evidence="5 6" id="KW-0720">Serine protease</keyword>
<evidence type="ECO:0000256" key="3">
    <source>
        <dbReference type="ARBA" id="ARBA00022729"/>
    </source>
</evidence>
<proteinExistence type="inferred from homology"/>
<dbReference type="SUPFAM" id="SSF50494">
    <property type="entry name" value="Trypsin-like serine proteases"/>
    <property type="match status" value="1"/>
</dbReference>
<evidence type="ECO:0000313" key="8">
    <source>
        <dbReference type="EMBL" id="EFR05213.1"/>
    </source>
</evidence>
<dbReference type="RefSeq" id="XP_003170048.1">
    <property type="nucleotide sequence ID" value="XM_003170000.1"/>
</dbReference>
<dbReference type="STRING" id="535722.E4V5D9"/>
<gene>
    <name evidence="8" type="ORF">MGYG_08227</name>
</gene>
<evidence type="ECO:0000256" key="5">
    <source>
        <dbReference type="ARBA" id="ARBA00022825"/>
    </source>
</evidence>